<proteinExistence type="predicted"/>
<evidence type="ECO:0000313" key="1">
    <source>
        <dbReference type="EMBL" id="MCG6657537.1"/>
    </source>
</evidence>
<name>A0ABS9P6Y9_9GAMM</name>
<dbReference type="Proteomes" id="UP000814385">
    <property type="component" value="Unassembled WGS sequence"/>
</dbReference>
<dbReference type="Pfam" id="PF09652">
    <property type="entry name" value="Cas_VVA1548"/>
    <property type="match status" value="1"/>
</dbReference>
<protein>
    <submittedName>
        <fullName evidence="1">CRISPR-associated protein Csx16</fullName>
    </submittedName>
</protein>
<organism evidence="1 2">
    <name type="scientific">Billgrantia campisalis</name>
    <dbReference type="NCBI Taxonomy" id="74661"/>
    <lineage>
        <taxon>Bacteria</taxon>
        <taxon>Pseudomonadati</taxon>
        <taxon>Pseudomonadota</taxon>
        <taxon>Gammaproteobacteria</taxon>
        <taxon>Oceanospirillales</taxon>
        <taxon>Halomonadaceae</taxon>
        <taxon>Billgrantia</taxon>
    </lineage>
</organism>
<dbReference type="NCBIfam" id="TIGR02620">
    <property type="entry name" value="cas_VVA1548"/>
    <property type="match status" value="1"/>
</dbReference>
<sequence>MLMTTYVVSRHPGAVQWLVQQGVALDHCLPHLHGQELRAGDRVVGTLPLQLACWVCEQGAEYWHLGMDIPAQWRGQELTPAQMDACRARLERFEIQRISVPKVW</sequence>
<keyword evidence="2" id="KW-1185">Reference proteome</keyword>
<accession>A0ABS9P6Y9</accession>
<reference evidence="1 2" key="1">
    <citation type="submission" date="2020-05" db="EMBL/GenBank/DDBJ databases">
        <title>Comparative genomic analysis of denitrifying bacteria from Halomonas genus.</title>
        <authorList>
            <person name="Wang L."/>
            <person name="Shao Z."/>
        </authorList>
    </citation>
    <scope>NUCLEOTIDE SEQUENCE [LARGE SCALE GENOMIC DNA]</scope>
    <source>
        <strain evidence="1 2">A4</strain>
    </source>
</reference>
<dbReference type="EMBL" id="JABFUC010000004">
    <property type="protein sequence ID" value="MCG6657537.1"/>
    <property type="molecule type" value="Genomic_DNA"/>
</dbReference>
<comment type="caution">
    <text evidence="1">The sequence shown here is derived from an EMBL/GenBank/DDBJ whole genome shotgun (WGS) entry which is preliminary data.</text>
</comment>
<dbReference type="InterPro" id="IPR013443">
    <property type="entry name" value="CRISPR-assoc_prot_Csx16"/>
</dbReference>
<gene>
    <name evidence="1" type="primary">csx16</name>
    <name evidence="1" type="ORF">HOP52_07135</name>
</gene>
<evidence type="ECO:0000313" key="2">
    <source>
        <dbReference type="Proteomes" id="UP000814385"/>
    </source>
</evidence>